<evidence type="ECO:0000313" key="2">
    <source>
        <dbReference type="EMBL" id="CDI79960.1"/>
    </source>
</evidence>
<reference evidence="2" key="2">
    <citation type="submission" date="2013-10" db="EMBL/GenBank/DDBJ databases">
        <authorList>
            <person name="Aslett M."/>
        </authorList>
    </citation>
    <scope>NUCLEOTIDE SEQUENCE [LARGE SCALE GENOMIC DNA]</scope>
    <source>
        <strain evidence="2">Houghton</strain>
    </source>
</reference>
<evidence type="ECO:0000256" key="1">
    <source>
        <dbReference type="SAM" id="MobiDB-lite"/>
    </source>
</evidence>
<dbReference type="AlphaFoldDB" id="U6GIF2"/>
<dbReference type="VEuPathDB" id="ToxoDB:EAH_00047730"/>
<sequence length="296" mass="31329">CSECSSRYEFLPPGPLSSGASLRCPLCERGKVVDCLPPQLLYFQLQHLRFLLANSSSSSSSSSSGTSGRRLSSNSSSSSSNNNRAWSSSNDAMRVAVDVCHAEIPLPLKTAAGAAHAPTTAAAAAAAAAARFRSSNEGASGVKKGLELKFPLVVAALRYLTALQKTNVALHANTERKELMQPVEAVMNASALNNMNLKQFFAVLRGPPLMDTRSSRWALLQQQYSAAKAAAVEGSLPSGALAWDRSAGSIPVGDRWETIPTPHSRRHSSNATSSFLNLSGPTFTKAPVVALKREVC</sequence>
<feature type="region of interest" description="Disordered" evidence="1">
    <location>
        <begin position="56"/>
        <end position="87"/>
    </location>
</feature>
<dbReference type="RefSeq" id="XP_013250006.1">
    <property type="nucleotide sequence ID" value="XM_013394552.1"/>
</dbReference>
<protein>
    <submittedName>
        <fullName evidence="2">Uncharacterized protein</fullName>
    </submittedName>
</protein>
<gene>
    <name evidence="2" type="ORF">EAH_00047730</name>
</gene>
<organism evidence="2 3">
    <name type="scientific">Eimeria acervulina</name>
    <name type="common">Coccidian parasite</name>
    <dbReference type="NCBI Taxonomy" id="5801"/>
    <lineage>
        <taxon>Eukaryota</taxon>
        <taxon>Sar</taxon>
        <taxon>Alveolata</taxon>
        <taxon>Apicomplexa</taxon>
        <taxon>Conoidasida</taxon>
        <taxon>Coccidia</taxon>
        <taxon>Eucoccidiorida</taxon>
        <taxon>Eimeriorina</taxon>
        <taxon>Eimeriidae</taxon>
        <taxon>Eimeria</taxon>
    </lineage>
</organism>
<dbReference type="EMBL" id="HG671115">
    <property type="protein sequence ID" value="CDI79960.1"/>
    <property type="molecule type" value="Genomic_DNA"/>
</dbReference>
<evidence type="ECO:0000313" key="3">
    <source>
        <dbReference type="Proteomes" id="UP000018050"/>
    </source>
</evidence>
<keyword evidence="3" id="KW-1185">Reference proteome</keyword>
<proteinExistence type="predicted"/>
<dbReference type="Proteomes" id="UP000018050">
    <property type="component" value="Unassembled WGS sequence"/>
</dbReference>
<feature type="non-terminal residue" evidence="2">
    <location>
        <position position="1"/>
    </location>
</feature>
<name>U6GIF2_EIMAC</name>
<reference evidence="2" key="1">
    <citation type="submission" date="2013-10" db="EMBL/GenBank/DDBJ databases">
        <title>Genomic analysis of the causative agents of coccidiosis in chickens.</title>
        <authorList>
            <person name="Reid A.J."/>
            <person name="Blake D."/>
            <person name="Billington K."/>
            <person name="Browne H."/>
            <person name="Dunn M."/>
            <person name="Hung S."/>
            <person name="Kawahara F."/>
            <person name="Miranda-Saavedra D."/>
            <person name="Mourier T."/>
            <person name="Nagra H."/>
            <person name="Otto T.D."/>
            <person name="Rawlings N."/>
            <person name="Sanchez A."/>
            <person name="Sanders M."/>
            <person name="Subramaniam C."/>
            <person name="Tay Y."/>
            <person name="Dear P."/>
            <person name="Doerig C."/>
            <person name="Gruber A."/>
            <person name="Parkinson J."/>
            <person name="Shirley M."/>
            <person name="Wan K.L."/>
            <person name="Berriman M."/>
            <person name="Tomley F."/>
            <person name="Pain A."/>
        </authorList>
    </citation>
    <scope>NUCLEOTIDE SEQUENCE [LARGE SCALE GENOMIC DNA]</scope>
    <source>
        <strain evidence="2">Houghton</strain>
    </source>
</reference>
<dbReference type="OrthoDB" id="10638939at2759"/>
<dbReference type="GeneID" id="25272843"/>
<accession>U6GIF2</accession>